<reference evidence="2 3" key="1">
    <citation type="submission" date="2018-11" db="EMBL/GenBank/DDBJ databases">
        <title>Flavobacterium sp. nov., YIM 102701-2 draft genome.</title>
        <authorList>
            <person name="Li G."/>
            <person name="Jiang Y."/>
        </authorList>
    </citation>
    <scope>NUCLEOTIDE SEQUENCE [LARGE SCALE GENOMIC DNA]</scope>
    <source>
        <strain evidence="2 3">YIM 102701-2</strain>
    </source>
</reference>
<dbReference type="EMBL" id="RQVQ01000016">
    <property type="protein sequence ID" value="RRJ90559.1"/>
    <property type="molecule type" value="Genomic_DNA"/>
</dbReference>
<evidence type="ECO:0000256" key="1">
    <source>
        <dbReference type="SAM" id="SignalP"/>
    </source>
</evidence>
<feature type="chain" id="PRO_5018223337" evidence="1">
    <location>
        <begin position="21"/>
        <end position="84"/>
    </location>
</feature>
<keyword evidence="3" id="KW-1185">Reference proteome</keyword>
<accession>A0A3P3WAB7</accession>
<dbReference type="RefSeq" id="WP_125018968.1">
    <property type="nucleotide sequence ID" value="NZ_RQVQ01000016.1"/>
</dbReference>
<sequence>MKKMLFAAIAMVAFTVSANAQSDFEDSTVCADLMNKYKSKIRKEGKQTEAEIKNAGVIYYIGCMDGRKAIRADLQQQKYGMSRY</sequence>
<evidence type="ECO:0000313" key="2">
    <source>
        <dbReference type="EMBL" id="RRJ90559.1"/>
    </source>
</evidence>
<keyword evidence="1" id="KW-0732">Signal</keyword>
<organism evidence="2 3">
    <name type="scientific">Paenimyroides tangerinum</name>
    <dbReference type="NCBI Taxonomy" id="2488728"/>
    <lineage>
        <taxon>Bacteria</taxon>
        <taxon>Pseudomonadati</taxon>
        <taxon>Bacteroidota</taxon>
        <taxon>Flavobacteriia</taxon>
        <taxon>Flavobacteriales</taxon>
        <taxon>Flavobacteriaceae</taxon>
        <taxon>Paenimyroides</taxon>
    </lineage>
</organism>
<feature type="signal peptide" evidence="1">
    <location>
        <begin position="1"/>
        <end position="20"/>
    </location>
</feature>
<comment type="caution">
    <text evidence="2">The sequence shown here is derived from an EMBL/GenBank/DDBJ whole genome shotgun (WGS) entry which is preliminary data.</text>
</comment>
<gene>
    <name evidence="2" type="ORF">EG240_08510</name>
</gene>
<proteinExistence type="predicted"/>
<dbReference type="AlphaFoldDB" id="A0A3P3WAB7"/>
<name>A0A3P3WAB7_9FLAO</name>
<protein>
    <submittedName>
        <fullName evidence="2">Uncharacterized protein</fullName>
    </submittedName>
</protein>
<dbReference type="Proteomes" id="UP000275719">
    <property type="component" value="Unassembled WGS sequence"/>
</dbReference>
<evidence type="ECO:0000313" key="3">
    <source>
        <dbReference type="Proteomes" id="UP000275719"/>
    </source>
</evidence>